<dbReference type="InterPro" id="IPR050237">
    <property type="entry name" value="ATP-dep_AMP-bd_enzyme"/>
</dbReference>
<dbReference type="EC" id="6.2.1.3" evidence="5"/>
<evidence type="ECO:0000256" key="1">
    <source>
        <dbReference type="ARBA" id="ARBA00004170"/>
    </source>
</evidence>
<evidence type="ECO:0000256" key="3">
    <source>
        <dbReference type="ARBA" id="ARBA00022598"/>
    </source>
</evidence>
<evidence type="ECO:0000256" key="7">
    <source>
        <dbReference type="ARBA" id="ARBA00042773"/>
    </source>
</evidence>
<dbReference type="InterPro" id="IPR045851">
    <property type="entry name" value="AMP-bd_C_sf"/>
</dbReference>
<dbReference type="GO" id="GO:0016020">
    <property type="term" value="C:membrane"/>
    <property type="evidence" value="ECO:0007669"/>
    <property type="project" value="UniProtKB-SubCell"/>
</dbReference>
<dbReference type="PROSITE" id="PS00455">
    <property type="entry name" value="AMP_BINDING"/>
    <property type="match status" value="1"/>
</dbReference>
<dbReference type="Gene3D" id="3.40.50.12780">
    <property type="entry name" value="N-terminal domain of ligase-like"/>
    <property type="match status" value="1"/>
</dbReference>
<organism evidence="11 12">
    <name type="scientific">Mycolicibacterium smegmatis (strain MKD8)</name>
    <name type="common">Mycobacterium smegmatis</name>
    <dbReference type="NCBI Taxonomy" id="1214915"/>
    <lineage>
        <taxon>Bacteria</taxon>
        <taxon>Bacillati</taxon>
        <taxon>Actinomycetota</taxon>
        <taxon>Actinomycetes</taxon>
        <taxon>Mycobacteriales</taxon>
        <taxon>Mycobacteriaceae</taxon>
        <taxon>Mycolicibacterium</taxon>
    </lineage>
</organism>
<feature type="region of interest" description="Disordered" evidence="8">
    <location>
        <begin position="341"/>
        <end position="360"/>
    </location>
</feature>
<keyword evidence="4" id="KW-0472">Membrane</keyword>
<keyword evidence="3" id="KW-0436">Ligase</keyword>
<evidence type="ECO:0000256" key="2">
    <source>
        <dbReference type="ARBA" id="ARBA00005005"/>
    </source>
</evidence>
<feature type="domain" description="AMP-binding enzyme C-terminal" evidence="10">
    <location>
        <begin position="443"/>
        <end position="512"/>
    </location>
</feature>
<dbReference type="RefSeq" id="WP_003891935.1">
    <property type="nucleotide sequence ID" value="NZ_CP027541.1"/>
</dbReference>
<evidence type="ECO:0000313" key="12">
    <source>
        <dbReference type="Proteomes" id="UP000011200"/>
    </source>
</evidence>
<evidence type="ECO:0000259" key="9">
    <source>
        <dbReference type="Pfam" id="PF00501"/>
    </source>
</evidence>
<dbReference type="AlphaFoldDB" id="A0A2U9PIN0"/>
<evidence type="ECO:0000256" key="8">
    <source>
        <dbReference type="SAM" id="MobiDB-lite"/>
    </source>
</evidence>
<dbReference type="PANTHER" id="PTHR43767:SF8">
    <property type="entry name" value="LONG-CHAIN-FATTY-ACID--COA LIGASE"/>
    <property type="match status" value="1"/>
</dbReference>
<proteinExistence type="predicted"/>
<dbReference type="InterPro" id="IPR020845">
    <property type="entry name" value="AMP-binding_CS"/>
</dbReference>
<evidence type="ECO:0000256" key="4">
    <source>
        <dbReference type="ARBA" id="ARBA00023136"/>
    </source>
</evidence>
<evidence type="ECO:0000256" key="5">
    <source>
        <dbReference type="ARBA" id="ARBA00026121"/>
    </source>
</evidence>
<sequence>MPTRTDTAPNPPRPLRLRDLIDAAVATAPDRIAVIDERGRVTYTELAFLSDRLTQQLRAAGVAAGDRIGLWLPNSSFWLAVHLALARIGAVAVGVNCRYPVAETARITDAAQLRALIVDIDSGGVADPDTVSELIKSTDSPIDTIFNRSGHFEVQSGAVCVDLSAPGRCTSEPGADSDPDVPFAIFTSSGSTGRPKLIAHSQRGICAHSVAVAESFGYTSPGTVVLGQLPICGVWGFNTVYAALAAKATVVTMERFEPSEAVALIDKHAVTTANGPDLFIRQLFTAADSGQSALKSLRSIGFSTFSNDADELIGWADSLGVTLFQVYGSSEQQALMLHQSSDAEPAVRAEPGGTASNPETLTRIRDTTTGAIVTEGGSGELETFGPNVMLGYLAGATVDRSAFTSDGWLRTGDICQATAVGVRYLARDKDVLRLSGFLVDPQEIEVEMEKLDGILEAKVVGVDTPKGPRCVAFVRANPPTHLDTNSILKQCRSAMASFKVPVAVYVVDEYPRVDGANGPRIQRLALRNLAISKGLSMKKSSRRDVWG</sequence>
<evidence type="ECO:0000259" key="10">
    <source>
        <dbReference type="Pfam" id="PF13193"/>
    </source>
</evidence>
<gene>
    <name evidence="11" type="ORF">D806_005890</name>
</gene>
<dbReference type="Pfam" id="PF13193">
    <property type="entry name" value="AMP-binding_C"/>
    <property type="match status" value="1"/>
</dbReference>
<dbReference type="CDD" id="cd04433">
    <property type="entry name" value="AFD_class_I"/>
    <property type="match status" value="1"/>
</dbReference>
<evidence type="ECO:0000256" key="6">
    <source>
        <dbReference type="ARBA" id="ARBA00039545"/>
    </source>
</evidence>
<dbReference type="SUPFAM" id="SSF56801">
    <property type="entry name" value="Acetyl-CoA synthetase-like"/>
    <property type="match status" value="1"/>
</dbReference>
<dbReference type="Pfam" id="PF00501">
    <property type="entry name" value="AMP-binding"/>
    <property type="match status" value="1"/>
</dbReference>
<comment type="pathway">
    <text evidence="2">Lipid metabolism; fatty acid beta-oxidation.</text>
</comment>
<protein>
    <recommendedName>
        <fullName evidence="6">Long-chain-fatty-acid--CoA ligase</fullName>
        <ecNumber evidence="5">6.2.1.3</ecNumber>
    </recommendedName>
    <alternativeName>
        <fullName evidence="7">Long-chain acyl-CoA synthetase</fullName>
    </alternativeName>
</protein>
<dbReference type="InterPro" id="IPR042099">
    <property type="entry name" value="ANL_N_sf"/>
</dbReference>
<evidence type="ECO:0000313" key="11">
    <source>
        <dbReference type="EMBL" id="AWT51582.1"/>
    </source>
</evidence>
<dbReference type="EMBL" id="CP027541">
    <property type="protein sequence ID" value="AWT51582.1"/>
    <property type="molecule type" value="Genomic_DNA"/>
</dbReference>
<dbReference type="Gene3D" id="3.30.300.30">
    <property type="match status" value="1"/>
</dbReference>
<dbReference type="PANTHER" id="PTHR43767">
    <property type="entry name" value="LONG-CHAIN-FATTY-ACID--COA LIGASE"/>
    <property type="match status" value="1"/>
</dbReference>
<comment type="subcellular location">
    <subcellularLocation>
        <location evidence="1">Membrane</location>
        <topology evidence="1">Peripheral membrane protein</topology>
    </subcellularLocation>
</comment>
<dbReference type="GO" id="GO:0004467">
    <property type="term" value="F:long-chain fatty acid-CoA ligase activity"/>
    <property type="evidence" value="ECO:0007669"/>
    <property type="project" value="UniProtKB-EC"/>
</dbReference>
<feature type="domain" description="AMP-dependent synthetase/ligase" evidence="9">
    <location>
        <begin position="22"/>
        <end position="393"/>
    </location>
</feature>
<reference evidence="11 12" key="1">
    <citation type="journal article" date="2013" name="Genome Announc.">
        <title>Draft genome sequence of MKD8, a conjugal recipient Mycobacterium smegmatis strain.</title>
        <authorList>
            <person name="Gray T.A."/>
            <person name="Palumbo M.J."/>
            <person name="Derbyshire K.M."/>
        </authorList>
    </citation>
    <scope>NUCLEOTIDE SEQUENCE [LARGE SCALE GENOMIC DNA]</scope>
    <source>
        <strain evidence="11 12">MKD8</strain>
    </source>
</reference>
<dbReference type="InterPro" id="IPR025110">
    <property type="entry name" value="AMP-bd_C"/>
</dbReference>
<name>A0A2U9PIN0_MYCSE</name>
<dbReference type="Proteomes" id="UP000011200">
    <property type="component" value="Chromosome"/>
</dbReference>
<reference evidence="12" key="2">
    <citation type="submission" date="2018-03" db="EMBL/GenBank/DDBJ databases">
        <authorList>
            <person name="Derbyshire K."/>
            <person name="Gray T.A."/>
            <person name="Champion M."/>
        </authorList>
    </citation>
    <scope>NUCLEOTIDE SEQUENCE [LARGE SCALE GENOMIC DNA]</scope>
    <source>
        <strain evidence="12">MKD8</strain>
    </source>
</reference>
<dbReference type="InterPro" id="IPR000873">
    <property type="entry name" value="AMP-dep_synth/lig_dom"/>
</dbReference>
<accession>A0A2U9PIN0</accession>